<evidence type="ECO:0000256" key="7">
    <source>
        <dbReference type="RuleBase" id="RU000461"/>
    </source>
</evidence>
<evidence type="ECO:0000256" key="3">
    <source>
        <dbReference type="ARBA" id="ARBA00022723"/>
    </source>
</evidence>
<accession>A0AAD4GC80</accession>
<protein>
    <submittedName>
        <fullName evidence="8">Cytochrome P450</fullName>
    </submittedName>
</protein>
<dbReference type="Gene3D" id="1.10.630.10">
    <property type="entry name" value="Cytochrome P450"/>
    <property type="match status" value="1"/>
</dbReference>
<evidence type="ECO:0000256" key="6">
    <source>
        <dbReference type="PIRSR" id="PIRSR602403-1"/>
    </source>
</evidence>
<dbReference type="GO" id="GO:0005506">
    <property type="term" value="F:iron ion binding"/>
    <property type="evidence" value="ECO:0007669"/>
    <property type="project" value="InterPro"/>
</dbReference>
<name>A0AAD4GC80_BOLED</name>
<dbReference type="SUPFAM" id="SSF48264">
    <property type="entry name" value="Cytochrome P450"/>
    <property type="match status" value="1"/>
</dbReference>
<evidence type="ECO:0000313" key="9">
    <source>
        <dbReference type="Proteomes" id="UP001194468"/>
    </source>
</evidence>
<comment type="caution">
    <text evidence="8">The sequence shown here is derived from an EMBL/GenBank/DDBJ whole genome shotgun (WGS) entry which is preliminary data.</text>
</comment>
<evidence type="ECO:0000256" key="1">
    <source>
        <dbReference type="ARBA" id="ARBA00001971"/>
    </source>
</evidence>
<dbReference type="GO" id="GO:0020037">
    <property type="term" value="F:heme binding"/>
    <property type="evidence" value="ECO:0007669"/>
    <property type="project" value="InterPro"/>
</dbReference>
<dbReference type="InterPro" id="IPR017972">
    <property type="entry name" value="Cyt_P450_CS"/>
</dbReference>
<dbReference type="InterPro" id="IPR002403">
    <property type="entry name" value="Cyt_P450_E_grp-IV"/>
</dbReference>
<keyword evidence="6 7" id="KW-0349">Heme</keyword>
<dbReference type="AlphaFoldDB" id="A0AAD4GC80"/>
<dbReference type="CDD" id="cd11041">
    <property type="entry name" value="CYP503A1-like"/>
    <property type="match status" value="1"/>
</dbReference>
<dbReference type="Pfam" id="PF00067">
    <property type="entry name" value="p450"/>
    <property type="match status" value="1"/>
</dbReference>
<dbReference type="GO" id="GO:0016705">
    <property type="term" value="F:oxidoreductase activity, acting on paired donors, with incorporation or reduction of molecular oxygen"/>
    <property type="evidence" value="ECO:0007669"/>
    <property type="project" value="InterPro"/>
</dbReference>
<evidence type="ECO:0000256" key="4">
    <source>
        <dbReference type="ARBA" id="ARBA00023002"/>
    </source>
</evidence>
<keyword evidence="3 6" id="KW-0479">Metal-binding</keyword>
<reference evidence="8" key="2">
    <citation type="journal article" date="2020" name="Nat. Commun.">
        <title>Large-scale genome sequencing of mycorrhizal fungi provides insights into the early evolution of symbiotic traits.</title>
        <authorList>
            <person name="Miyauchi S."/>
            <person name="Kiss E."/>
            <person name="Kuo A."/>
            <person name="Drula E."/>
            <person name="Kohler A."/>
            <person name="Sanchez-Garcia M."/>
            <person name="Morin E."/>
            <person name="Andreopoulos B."/>
            <person name="Barry K.W."/>
            <person name="Bonito G."/>
            <person name="Buee M."/>
            <person name="Carver A."/>
            <person name="Chen C."/>
            <person name="Cichocki N."/>
            <person name="Clum A."/>
            <person name="Culley D."/>
            <person name="Crous P.W."/>
            <person name="Fauchery L."/>
            <person name="Girlanda M."/>
            <person name="Hayes R.D."/>
            <person name="Keri Z."/>
            <person name="LaButti K."/>
            <person name="Lipzen A."/>
            <person name="Lombard V."/>
            <person name="Magnuson J."/>
            <person name="Maillard F."/>
            <person name="Murat C."/>
            <person name="Nolan M."/>
            <person name="Ohm R.A."/>
            <person name="Pangilinan J."/>
            <person name="Pereira M.F."/>
            <person name="Perotto S."/>
            <person name="Peter M."/>
            <person name="Pfister S."/>
            <person name="Riley R."/>
            <person name="Sitrit Y."/>
            <person name="Stielow J.B."/>
            <person name="Szollosi G."/>
            <person name="Zifcakova L."/>
            <person name="Stursova M."/>
            <person name="Spatafora J.W."/>
            <person name="Tedersoo L."/>
            <person name="Vaario L.M."/>
            <person name="Yamada A."/>
            <person name="Yan M."/>
            <person name="Wang P."/>
            <person name="Xu J."/>
            <person name="Bruns T."/>
            <person name="Baldrian P."/>
            <person name="Vilgalys R."/>
            <person name="Dunand C."/>
            <person name="Henrissat B."/>
            <person name="Grigoriev I.V."/>
            <person name="Hibbett D."/>
            <person name="Nagy L.G."/>
            <person name="Martin F.M."/>
        </authorList>
    </citation>
    <scope>NUCLEOTIDE SEQUENCE</scope>
    <source>
        <strain evidence="8">BED1</strain>
    </source>
</reference>
<dbReference type="PRINTS" id="PR00385">
    <property type="entry name" value="P450"/>
</dbReference>
<comment type="cofactor">
    <cofactor evidence="1 6">
        <name>heme</name>
        <dbReference type="ChEBI" id="CHEBI:30413"/>
    </cofactor>
</comment>
<dbReference type="PROSITE" id="PS00086">
    <property type="entry name" value="CYTOCHROME_P450"/>
    <property type="match status" value="1"/>
</dbReference>
<comment type="similarity">
    <text evidence="2 7">Belongs to the cytochrome P450 family.</text>
</comment>
<feature type="binding site" description="axial binding residue" evidence="6">
    <location>
        <position position="397"/>
    </location>
    <ligand>
        <name>heme</name>
        <dbReference type="ChEBI" id="CHEBI:30413"/>
    </ligand>
    <ligandPart>
        <name>Fe</name>
        <dbReference type="ChEBI" id="CHEBI:18248"/>
    </ligandPart>
</feature>
<keyword evidence="7" id="KW-0503">Monooxygenase</keyword>
<gene>
    <name evidence="8" type="ORF">L210DRAFT_3762547</name>
</gene>
<evidence type="ECO:0000256" key="5">
    <source>
        <dbReference type="ARBA" id="ARBA00023004"/>
    </source>
</evidence>
<keyword evidence="9" id="KW-1185">Reference proteome</keyword>
<organism evidence="8 9">
    <name type="scientific">Boletus edulis BED1</name>
    <dbReference type="NCBI Taxonomy" id="1328754"/>
    <lineage>
        <taxon>Eukaryota</taxon>
        <taxon>Fungi</taxon>
        <taxon>Dikarya</taxon>
        <taxon>Basidiomycota</taxon>
        <taxon>Agaricomycotina</taxon>
        <taxon>Agaricomycetes</taxon>
        <taxon>Agaricomycetidae</taxon>
        <taxon>Boletales</taxon>
        <taxon>Boletineae</taxon>
        <taxon>Boletaceae</taxon>
        <taxon>Boletoideae</taxon>
        <taxon>Boletus</taxon>
    </lineage>
</organism>
<evidence type="ECO:0000256" key="2">
    <source>
        <dbReference type="ARBA" id="ARBA00010617"/>
    </source>
</evidence>
<dbReference type="EMBL" id="WHUW01000024">
    <property type="protein sequence ID" value="KAF8435729.1"/>
    <property type="molecule type" value="Genomic_DNA"/>
</dbReference>
<dbReference type="PRINTS" id="PR00465">
    <property type="entry name" value="EP450IV"/>
</dbReference>
<reference evidence="8" key="1">
    <citation type="submission" date="2019-10" db="EMBL/GenBank/DDBJ databases">
        <authorList>
            <consortium name="DOE Joint Genome Institute"/>
            <person name="Kuo A."/>
            <person name="Miyauchi S."/>
            <person name="Kiss E."/>
            <person name="Drula E."/>
            <person name="Kohler A."/>
            <person name="Sanchez-Garcia M."/>
            <person name="Andreopoulos B."/>
            <person name="Barry K.W."/>
            <person name="Bonito G."/>
            <person name="Buee M."/>
            <person name="Carver A."/>
            <person name="Chen C."/>
            <person name="Cichocki N."/>
            <person name="Clum A."/>
            <person name="Culley D."/>
            <person name="Crous P.W."/>
            <person name="Fauchery L."/>
            <person name="Girlanda M."/>
            <person name="Hayes R."/>
            <person name="Keri Z."/>
            <person name="LaButti K."/>
            <person name="Lipzen A."/>
            <person name="Lombard V."/>
            <person name="Magnuson J."/>
            <person name="Maillard F."/>
            <person name="Morin E."/>
            <person name="Murat C."/>
            <person name="Nolan M."/>
            <person name="Ohm R."/>
            <person name="Pangilinan J."/>
            <person name="Pereira M."/>
            <person name="Perotto S."/>
            <person name="Peter M."/>
            <person name="Riley R."/>
            <person name="Sitrit Y."/>
            <person name="Stielow B."/>
            <person name="Szollosi G."/>
            <person name="Zifcakova L."/>
            <person name="Stursova M."/>
            <person name="Spatafora J.W."/>
            <person name="Tedersoo L."/>
            <person name="Vaario L.-M."/>
            <person name="Yamada A."/>
            <person name="Yan M."/>
            <person name="Wang P."/>
            <person name="Xu J."/>
            <person name="Bruns T."/>
            <person name="Baldrian P."/>
            <person name="Vilgalys R."/>
            <person name="Henrissat B."/>
            <person name="Grigoriev I.V."/>
            <person name="Hibbett D."/>
            <person name="Nagy L.G."/>
            <person name="Martin F.M."/>
        </authorList>
    </citation>
    <scope>NUCLEOTIDE SEQUENCE</scope>
    <source>
        <strain evidence="8">BED1</strain>
    </source>
</reference>
<proteinExistence type="inferred from homology"/>
<keyword evidence="5 6" id="KW-0408">Iron</keyword>
<keyword evidence="4 7" id="KW-0560">Oxidoreductase</keyword>
<evidence type="ECO:0000313" key="8">
    <source>
        <dbReference type="EMBL" id="KAF8435729.1"/>
    </source>
</evidence>
<sequence>MNAQSVIQEGYKKASSARPSYKSAPFKVAELNHWTVILSSREHVEELAKESDKLSFVEAINDQIQVEYSLGHEVHHNSYHVSVVRLHLTRNLEVLYPHIRDEIVASFTDLLDLSENEWKSVPALSIIQKIVCRTSNRVLIGLPLCRDPDWIDLNIRCTVDMIAGGVIIGLFPKFMRPLAARLFTRVPQCIRRGAKLLGPIIEERQKYLDEYGTEWDDKPNDFLSWLMDEAEGAELTVDRLTRRMLVINFAAIHTTAGAFTQALFYLAANPHYILPLREEVEGIVQKEGWSKGAVGKMRKLDSFLKECLRFEGLLSASLSRKAVKDFTFSDGTFIPKGTLIAAATVSIHHNKDFYENPDVFEPFRFVGMHDEDGSHSRHQYTSTSAEFLPFGHGRHACPGRFFAANELKSMLAHVVVTYDVKLQDNETCPQSWHIGSFISANPHAKVVFRNRID</sequence>
<dbReference type="GO" id="GO:0004497">
    <property type="term" value="F:monooxygenase activity"/>
    <property type="evidence" value="ECO:0007669"/>
    <property type="project" value="UniProtKB-KW"/>
</dbReference>
<dbReference type="InterPro" id="IPR036396">
    <property type="entry name" value="Cyt_P450_sf"/>
</dbReference>
<dbReference type="InterPro" id="IPR001128">
    <property type="entry name" value="Cyt_P450"/>
</dbReference>
<dbReference type="PANTHER" id="PTHR46206">
    <property type="entry name" value="CYTOCHROME P450"/>
    <property type="match status" value="1"/>
</dbReference>
<dbReference type="Proteomes" id="UP001194468">
    <property type="component" value="Unassembled WGS sequence"/>
</dbReference>